<gene>
    <name evidence="1" type="ORF">IHE45_16G048700</name>
</gene>
<evidence type="ECO:0000313" key="2">
    <source>
        <dbReference type="Proteomes" id="UP000827976"/>
    </source>
</evidence>
<organism evidence="1 2">
    <name type="scientific">Dioscorea alata</name>
    <name type="common">Purple yam</name>
    <dbReference type="NCBI Taxonomy" id="55571"/>
    <lineage>
        <taxon>Eukaryota</taxon>
        <taxon>Viridiplantae</taxon>
        <taxon>Streptophyta</taxon>
        <taxon>Embryophyta</taxon>
        <taxon>Tracheophyta</taxon>
        <taxon>Spermatophyta</taxon>
        <taxon>Magnoliopsida</taxon>
        <taxon>Liliopsida</taxon>
        <taxon>Dioscoreales</taxon>
        <taxon>Dioscoreaceae</taxon>
        <taxon>Dioscorea</taxon>
    </lineage>
</organism>
<reference evidence="2" key="1">
    <citation type="journal article" date="2022" name="Nat. Commun.">
        <title>Chromosome evolution and the genetic basis of agronomically important traits in greater yam.</title>
        <authorList>
            <person name="Bredeson J.V."/>
            <person name="Lyons J.B."/>
            <person name="Oniyinde I.O."/>
            <person name="Okereke N.R."/>
            <person name="Kolade O."/>
            <person name="Nnabue I."/>
            <person name="Nwadili C.O."/>
            <person name="Hribova E."/>
            <person name="Parker M."/>
            <person name="Nwogha J."/>
            <person name="Shu S."/>
            <person name="Carlson J."/>
            <person name="Kariba R."/>
            <person name="Muthemba S."/>
            <person name="Knop K."/>
            <person name="Barton G.J."/>
            <person name="Sherwood A.V."/>
            <person name="Lopez-Montes A."/>
            <person name="Asiedu R."/>
            <person name="Jamnadass R."/>
            <person name="Muchugi A."/>
            <person name="Goodstein D."/>
            <person name="Egesi C.N."/>
            <person name="Featherston J."/>
            <person name="Asfaw A."/>
            <person name="Simpson G.G."/>
            <person name="Dolezel J."/>
            <person name="Hendre P.S."/>
            <person name="Van Deynze A."/>
            <person name="Kumar P.L."/>
            <person name="Obidiegwu J.E."/>
            <person name="Bhattacharjee R."/>
            <person name="Rokhsar D.S."/>
        </authorList>
    </citation>
    <scope>NUCLEOTIDE SEQUENCE [LARGE SCALE GENOMIC DNA]</scope>
    <source>
        <strain evidence="2">cv. TDa95/00328</strain>
    </source>
</reference>
<dbReference type="Proteomes" id="UP000827976">
    <property type="component" value="Chromosome 16"/>
</dbReference>
<keyword evidence="2" id="KW-1185">Reference proteome</keyword>
<protein>
    <submittedName>
        <fullName evidence="1">Uncharacterized protein</fullName>
    </submittedName>
</protein>
<sequence>MVEDEGQSNASTLESQTDLHSDTTTAHDNTRENVSDRVGSDILVNEESLGRGQCIKIPSTRLKGFVTHTICKLSPSKSSSCSSQSSGTPYPIANYVNCDNFSIKYRHFLAAITAGTESQKFAEAVKDERWRQAMKHEIQALENNGT</sequence>
<dbReference type="EMBL" id="CM037026">
    <property type="protein sequence ID" value="KAH7659716.1"/>
    <property type="molecule type" value="Genomic_DNA"/>
</dbReference>
<accession>A0ACB7UH82</accession>
<comment type="caution">
    <text evidence="1">The sequence shown here is derived from an EMBL/GenBank/DDBJ whole genome shotgun (WGS) entry which is preliminary data.</text>
</comment>
<name>A0ACB7UH82_DIOAL</name>
<evidence type="ECO:0000313" key="1">
    <source>
        <dbReference type="EMBL" id="KAH7659716.1"/>
    </source>
</evidence>
<proteinExistence type="predicted"/>